<proteinExistence type="predicted"/>
<gene>
    <name evidence="1" type="ORF">O6H91_02G029600</name>
</gene>
<protein>
    <submittedName>
        <fullName evidence="1">Uncharacterized protein</fullName>
    </submittedName>
</protein>
<sequence length="399" mass="43057">MDRKGGGRMVLKLLLHLLLLCLTHAQLLPLEMQALRDIRGSLQDMGGSSFFSSWDFSVDPCTSFSGLVCESLHGLNRIVMLNLGSQSADSTGLTGVLHPSLGSLAFLKQLTVVPGTVTGTIPDSLGMLSELQFLGISQNSITGPIPDSFSYLKSLRVLNLSKNLLSGRIPSGLGNPPNLIAVVLSHNSLNGPIPSFTSPVIHLDLSQNALSGWLPVLPATLEYLSLTKNSLTGSLDPLSSLRNLNYVDLSFNQFIGSVPANLFSLKMSALLLQRNQLSGPILPSSPVSINKIDLSYNSFSGQLSPFLAHAHYLYLNNNNLNGIVPHEFVNSLLSANLQNLYLQHNFFTDISLQSDMSLPTVSSLCIQYNCLVPPAQSACPWRTGKASSRPGYQCEGRHS</sequence>
<dbReference type="EMBL" id="CM055093">
    <property type="protein sequence ID" value="KAJ7564711.1"/>
    <property type="molecule type" value="Genomic_DNA"/>
</dbReference>
<evidence type="ECO:0000313" key="1">
    <source>
        <dbReference type="EMBL" id="KAJ7564711.1"/>
    </source>
</evidence>
<keyword evidence="2" id="KW-1185">Reference proteome</keyword>
<comment type="caution">
    <text evidence="1">The sequence shown here is derived from an EMBL/GenBank/DDBJ whole genome shotgun (WGS) entry which is preliminary data.</text>
</comment>
<accession>A0ACC2EE18</accession>
<organism evidence="1 2">
    <name type="scientific">Diphasiastrum complanatum</name>
    <name type="common">Issler's clubmoss</name>
    <name type="synonym">Lycopodium complanatum</name>
    <dbReference type="NCBI Taxonomy" id="34168"/>
    <lineage>
        <taxon>Eukaryota</taxon>
        <taxon>Viridiplantae</taxon>
        <taxon>Streptophyta</taxon>
        <taxon>Embryophyta</taxon>
        <taxon>Tracheophyta</taxon>
        <taxon>Lycopodiopsida</taxon>
        <taxon>Lycopodiales</taxon>
        <taxon>Lycopodiaceae</taxon>
        <taxon>Lycopodioideae</taxon>
        <taxon>Diphasiastrum</taxon>
    </lineage>
</organism>
<name>A0ACC2EE18_DIPCM</name>
<evidence type="ECO:0000313" key="2">
    <source>
        <dbReference type="Proteomes" id="UP001162992"/>
    </source>
</evidence>
<dbReference type="Proteomes" id="UP001162992">
    <property type="component" value="Chromosome 2"/>
</dbReference>
<reference evidence="2" key="1">
    <citation type="journal article" date="2024" name="Proc. Natl. Acad. Sci. U.S.A.">
        <title>Extraordinary preservation of gene collinearity over three hundred million years revealed in homosporous lycophytes.</title>
        <authorList>
            <person name="Li C."/>
            <person name="Wickell D."/>
            <person name="Kuo L.Y."/>
            <person name="Chen X."/>
            <person name="Nie B."/>
            <person name="Liao X."/>
            <person name="Peng D."/>
            <person name="Ji J."/>
            <person name="Jenkins J."/>
            <person name="Williams M."/>
            <person name="Shu S."/>
            <person name="Plott C."/>
            <person name="Barry K."/>
            <person name="Rajasekar S."/>
            <person name="Grimwood J."/>
            <person name="Han X."/>
            <person name="Sun S."/>
            <person name="Hou Z."/>
            <person name="He W."/>
            <person name="Dai G."/>
            <person name="Sun C."/>
            <person name="Schmutz J."/>
            <person name="Leebens-Mack J.H."/>
            <person name="Li F.W."/>
            <person name="Wang L."/>
        </authorList>
    </citation>
    <scope>NUCLEOTIDE SEQUENCE [LARGE SCALE GENOMIC DNA]</scope>
    <source>
        <strain evidence="2">cv. PW_Plant_1</strain>
    </source>
</reference>